<organism evidence="1">
    <name type="scientific">marine metagenome</name>
    <dbReference type="NCBI Taxonomy" id="408172"/>
    <lineage>
        <taxon>unclassified sequences</taxon>
        <taxon>metagenomes</taxon>
        <taxon>ecological metagenomes</taxon>
    </lineage>
</organism>
<name>A0A382HGM1_9ZZZZ</name>
<proteinExistence type="predicted"/>
<protein>
    <submittedName>
        <fullName evidence="1">Uncharacterized protein</fullName>
    </submittedName>
</protein>
<accession>A0A382HGM1</accession>
<dbReference type="EMBL" id="UINC01060783">
    <property type="protein sequence ID" value="SVB85651.1"/>
    <property type="molecule type" value="Genomic_DNA"/>
</dbReference>
<reference evidence="1" key="1">
    <citation type="submission" date="2018-05" db="EMBL/GenBank/DDBJ databases">
        <authorList>
            <person name="Lanie J.A."/>
            <person name="Ng W.-L."/>
            <person name="Kazmierczak K.M."/>
            <person name="Andrzejewski T.M."/>
            <person name="Davidsen T.M."/>
            <person name="Wayne K.J."/>
            <person name="Tettelin H."/>
            <person name="Glass J.I."/>
            <person name="Rusch D."/>
            <person name="Podicherti R."/>
            <person name="Tsui H.-C.T."/>
            <person name="Winkler M.E."/>
        </authorList>
    </citation>
    <scope>NUCLEOTIDE SEQUENCE</scope>
</reference>
<evidence type="ECO:0000313" key="1">
    <source>
        <dbReference type="EMBL" id="SVB85651.1"/>
    </source>
</evidence>
<gene>
    <name evidence="1" type="ORF">METZ01_LOCUS238505</name>
</gene>
<dbReference type="AlphaFoldDB" id="A0A382HGM1"/>
<sequence>MKAFVLVISIWGNTGTEWVYTGNQYVSQEIYTKEECLKLADASSWNKFRNNPFYDIQLDCFNKDDYDG</sequence>